<evidence type="ECO:0000259" key="1">
    <source>
        <dbReference type="Pfam" id="PF13966"/>
    </source>
</evidence>
<reference evidence="2 3" key="1">
    <citation type="submission" date="2018-04" db="EMBL/GenBank/DDBJ databases">
        <authorList>
            <person name="Vogel A."/>
        </authorList>
    </citation>
    <scope>NUCLEOTIDE SEQUENCE [LARGE SCALE GENOMIC DNA]</scope>
</reference>
<dbReference type="Proteomes" id="UP000595140">
    <property type="component" value="Unassembled WGS sequence"/>
</dbReference>
<keyword evidence="3" id="KW-1185">Reference proteome</keyword>
<proteinExistence type="predicted"/>
<name>A0A484LF28_9ASTE</name>
<protein>
    <recommendedName>
        <fullName evidence="1">Reverse transcriptase zinc-binding domain-containing protein</fullName>
    </recommendedName>
</protein>
<evidence type="ECO:0000313" key="3">
    <source>
        <dbReference type="Proteomes" id="UP000595140"/>
    </source>
</evidence>
<feature type="non-terminal residue" evidence="2">
    <location>
        <position position="349"/>
    </location>
</feature>
<accession>A0A484LF28</accession>
<dbReference type="InterPro" id="IPR026960">
    <property type="entry name" value="RVT-Znf"/>
</dbReference>
<sequence length="349" mass="40089">MKVDGQISYGNPDRDDWSYLGGIKVSGPFGDAHGSSLDIPVFAKEKSLESFFRNRQLTLKEACLALQAQEEEEETETLQHMNVIWNMKQIPKIAFFQWRLHHNLLPFPAQLRKFGITSLPSQCLLCGNESDTDYHTLFQCEYAKPIWSYFEWILKIPWNATHGVRAYLHKWWTACHNKTLEGWIKGIIPGIITHQIWKERNRRLHDNASKDTGRLLQDCIAQLQDWTRGRAPSKLKSYGAWRLPLELLSLHRRNPSIKIHRWTNTLDNRLHLSTDVTIKDTHAVAGAILRRGDGVFIAAGTWKIEETNTLQGEARALAFGIDWAEHFDFIGFFAALFGFAGPVCCHHAM</sequence>
<feature type="domain" description="Reverse transcriptase zinc-binding" evidence="1">
    <location>
        <begin position="74"/>
        <end position="147"/>
    </location>
</feature>
<gene>
    <name evidence="2" type="ORF">CCAM_LOCUS16475</name>
</gene>
<evidence type="ECO:0000313" key="2">
    <source>
        <dbReference type="EMBL" id="VFQ74699.1"/>
    </source>
</evidence>
<organism evidence="2 3">
    <name type="scientific">Cuscuta campestris</name>
    <dbReference type="NCBI Taxonomy" id="132261"/>
    <lineage>
        <taxon>Eukaryota</taxon>
        <taxon>Viridiplantae</taxon>
        <taxon>Streptophyta</taxon>
        <taxon>Embryophyta</taxon>
        <taxon>Tracheophyta</taxon>
        <taxon>Spermatophyta</taxon>
        <taxon>Magnoliopsida</taxon>
        <taxon>eudicotyledons</taxon>
        <taxon>Gunneridae</taxon>
        <taxon>Pentapetalae</taxon>
        <taxon>asterids</taxon>
        <taxon>lamiids</taxon>
        <taxon>Solanales</taxon>
        <taxon>Convolvulaceae</taxon>
        <taxon>Cuscuteae</taxon>
        <taxon>Cuscuta</taxon>
        <taxon>Cuscuta subgen. Grammica</taxon>
        <taxon>Cuscuta sect. Cleistogrammica</taxon>
    </lineage>
</organism>
<dbReference type="OrthoDB" id="1113032at2759"/>
<dbReference type="Pfam" id="PF13966">
    <property type="entry name" value="zf-RVT"/>
    <property type="match status" value="1"/>
</dbReference>
<dbReference type="EMBL" id="OOIL02001367">
    <property type="protein sequence ID" value="VFQ74699.1"/>
    <property type="molecule type" value="Genomic_DNA"/>
</dbReference>
<dbReference type="AlphaFoldDB" id="A0A484LF28"/>